<feature type="compositionally biased region" description="Polar residues" evidence="3">
    <location>
        <begin position="1"/>
        <end position="14"/>
    </location>
</feature>
<organism evidence="5 6">
    <name type="scientific">Sporothrix stenoceras</name>
    <dbReference type="NCBI Taxonomy" id="5173"/>
    <lineage>
        <taxon>Eukaryota</taxon>
        <taxon>Fungi</taxon>
        <taxon>Dikarya</taxon>
        <taxon>Ascomycota</taxon>
        <taxon>Pezizomycotina</taxon>
        <taxon>Sordariomycetes</taxon>
        <taxon>Sordariomycetidae</taxon>
        <taxon>Ophiostomatales</taxon>
        <taxon>Ophiostomataceae</taxon>
        <taxon>Sporothrix</taxon>
    </lineage>
</organism>
<feature type="compositionally biased region" description="Low complexity" evidence="3">
    <location>
        <begin position="71"/>
        <end position="82"/>
    </location>
</feature>
<evidence type="ECO:0000256" key="4">
    <source>
        <dbReference type="SAM" id="Phobius"/>
    </source>
</evidence>
<dbReference type="EC" id="4.3.2.9" evidence="1"/>
<feature type="region of interest" description="Disordered" evidence="3">
    <location>
        <begin position="199"/>
        <end position="253"/>
    </location>
</feature>
<dbReference type="EMBL" id="JAWCUI010000025">
    <property type="protein sequence ID" value="KAL1895878.1"/>
    <property type="molecule type" value="Genomic_DNA"/>
</dbReference>
<keyword evidence="4" id="KW-0472">Membrane</keyword>
<reference evidence="5 6" key="1">
    <citation type="journal article" date="2024" name="IMA Fungus">
        <title>IMA Genome - F19 : A genome assembly and annotation guide to empower mycologists, including annotated draft genome sequences of Ceratocystis pirilliformis, Diaporthe australafricana, Fusarium ophioides, Paecilomyces lecythidis, and Sporothrix stenoceras.</title>
        <authorList>
            <person name="Aylward J."/>
            <person name="Wilson A.M."/>
            <person name="Visagie C.M."/>
            <person name="Spraker J."/>
            <person name="Barnes I."/>
            <person name="Buitendag C."/>
            <person name="Ceriani C."/>
            <person name="Del Mar Angel L."/>
            <person name="du Plessis D."/>
            <person name="Fuchs T."/>
            <person name="Gasser K."/>
            <person name="Kramer D."/>
            <person name="Li W."/>
            <person name="Munsamy K."/>
            <person name="Piso A."/>
            <person name="Price J.L."/>
            <person name="Sonnekus B."/>
            <person name="Thomas C."/>
            <person name="van der Nest A."/>
            <person name="van Dijk A."/>
            <person name="van Heerden A."/>
            <person name="van Vuuren N."/>
            <person name="Yilmaz N."/>
            <person name="Duong T.A."/>
            <person name="van der Merwe N.A."/>
            <person name="Wingfield M.J."/>
            <person name="Wingfield B.D."/>
        </authorList>
    </citation>
    <scope>NUCLEOTIDE SEQUENCE [LARGE SCALE GENOMIC DNA]</scope>
    <source>
        <strain evidence="5 6">CMW 5346</strain>
    </source>
</reference>
<feature type="region of interest" description="Disordered" evidence="3">
    <location>
        <begin position="1"/>
        <end position="22"/>
    </location>
</feature>
<evidence type="ECO:0000256" key="3">
    <source>
        <dbReference type="SAM" id="MobiDB-lite"/>
    </source>
</evidence>
<dbReference type="InterPro" id="IPR017939">
    <property type="entry name" value="G-Glutamylcylcotransferase"/>
</dbReference>
<proteinExistence type="predicted"/>
<accession>A0ABR3Z5P8</accession>
<feature type="compositionally biased region" description="Acidic residues" evidence="3">
    <location>
        <begin position="337"/>
        <end position="353"/>
    </location>
</feature>
<evidence type="ECO:0000256" key="1">
    <source>
        <dbReference type="ARBA" id="ARBA00012346"/>
    </source>
</evidence>
<feature type="compositionally biased region" description="Pro residues" evidence="3">
    <location>
        <begin position="205"/>
        <end position="232"/>
    </location>
</feature>
<feature type="region of interest" description="Disordered" evidence="3">
    <location>
        <begin position="66"/>
        <end position="93"/>
    </location>
</feature>
<dbReference type="PANTHER" id="PTHR12935">
    <property type="entry name" value="GAMMA-GLUTAMYLCYCLOTRANSFERASE"/>
    <property type="match status" value="1"/>
</dbReference>
<dbReference type="Gene3D" id="3.10.490.10">
    <property type="entry name" value="Gamma-glutamyl cyclotransferase-like"/>
    <property type="match status" value="1"/>
</dbReference>
<feature type="transmembrane region" description="Helical" evidence="4">
    <location>
        <begin position="425"/>
        <end position="447"/>
    </location>
</feature>
<feature type="region of interest" description="Disordered" evidence="3">
    <location>
        <begin position="487"/>
        <end position="508"/>
    </location>
</feature>
<name>A0ABR3Z5P8_9PEZI</name>
<comment type="caution">
    <text evidence="5">The sequence shown here is derived from an EMBL/GenBank/DDBJ whole genome shotgun (WGS) entry which is preliminary data.</text>
</comment>
<sequence length="508" mass="54831">MAFHTKSSFQSNGSAHVHDNNDNNDVIIYIGDVDSDSDNMATDDDTLPPPAGLAATVVRKAIEIETETPVDDATTSSDSSSTPSPPAKRRIPHTSAERIALATPEVELEQPVLASKYLAKQEQSRLLSEKTPLLSSTQSTSTEPTVLYLAYGSNMAAKTFEGTRGIKPISCVTVSAPTLQLTFDLPGVPYREPCFANTAFRKPPKSPPKVPDIPDVPPIPAPPGPPGPPQNPPVEVEAEAKASTTRFELDSHGDPIWDGPLYGVVYEVTRDDYAQIIATEGGGASYQDVLVPCLVVAPRMGVPEKPDIPVVPRPFLAHTLFAPQVPADKKAIAGETDGGDNDGGDGDDDDGDDGNWLARRWRAMVKRLVRFASARGRPDPGYAQPSKRYLGLLTSGAADHELPQAYQDWLGSLQPYTITSRRQTIGSILLIITALPFLLIILGVNWLPRRKGSTGRMSPAMVIVIGSIFRSVWWVYDHVFHPVFGDGERTEPSKDEGAAKSETKSIKA</sequence>
<dbReference type="Proteomes" id="UP001583186">
    <property type="component" value="Unassembled WGS sequence"/>
</dbReference>
<dbReference type="PANTHER" id="PTHR12935:SF0">
    <property type="entry name" value="GAMMA-GLUTAMYLCYCLOTRANSFERASE"/>
    <property type="match status" value="1"/>
</dbReference>
<feature type="region of interest" description="Disordered" evidence="3">
    <location>
        <begin position="331"/>
        <end position="353"/>
    </location>
</feature>
<evidence type="ECO:0000313" key="5">
    <source>
        <dbReference type="EMBL" id="KAL1895878.1"/>
    </source>
</evidence>
<keyword evidence="4" id="KW-0812">Transmembrane</keyword>
<protein>
    <recommendedName>
        <fullName evidence="1">gamma-glutamylcyclotransferase</fullName>
        <ecNumber evidence="1">4.3.2.9</ecNumber>
    </recommendedName>
</protein>
<evidence type="ECO:0000256" key="2">
    <source>
        <dbReference type="ARBA" id="ARBA00023239"/>
    </source>
</evidence>
<gene>
    <name evidence="5" type="ORF">Sste5346_004975</name>
</gene>
<keyword evidence="4" id="KW-1133">Transmembrane helix</keyword>
<keyword evidence="6" id="KW-1185">Reference proteome</keyword>
<keyword evidence="2" id="KW-0456">Lyase</keyword>
<evidence type="ECO:0000313" key="6">
    <source>
        <dbReference type="Proteomes" id="UP001583186"/>
    </source>
</evidence>